<dbReference type="SUPFAM" id="SSF54909">
    <property type="entry name" value="Dimeric alpha+beta barrel"/>
    <property type="match status" value="1"/>
</dbReference>
<reference evidence="1" key="1">
    <citation type="submission" date="2020-09" db="EMBL/GenBank/DDBJ databases">
        <title>Draft Genome Sequence of Paenibacillus sp. WST5.</title>
        <authorList>
            <person name="Bao Z."/>
        </authorList>
    </citation>
    <scope>NUCLEOTIDE SEQUENCE</scope>
    <source>
        <strain evidence="1">WST5</strain>
    </source>
</reference>
<dbReference type="Gene3D" id="3.30.70.100">
    <property type="match status" value="1"/>
</dbReference>
<dbReference type="GO" id="GO:0019301">
    <property type="term" value="P:rhamnose catabolic process"/>
    <property type="evidence" value="ECO:0007669"/>
    <property type="project" value="TreeGrafter"/>
</dbReference>
<name>A0A926QIZ6_9BACL</name>
<dbReference type="RefSeq" id="WP_188173777.1">
    <property type="nucleotide sequence ID" value="NZ_JACVVD010000002.1"/>
</dbReference>
<protein>
    <submittedName>
        <fullName evidence="1">L-rhamnose mutarotase</fullName>
    </submittedName>
</protein>
<dbReference type="AlphaFoldDB" id="A0A926QIZ6"/>
<dbReference type="EMBL" id="JACVVD010000002">
    <property type="protein sequence ID" value="MBD0380004.1"/>
    <property type="molecule type" value="Genomic_DNA"/>
</dbReference>
<dbReference type="Pfam" id="PF05336">
    <property type="entry name" value="rhaM"/>
    <property type="match status" value="1"/>
</dbReference>
<dbReference type="InterPro" id="IPR008000">
    <property type="entry name" value="Rham/fucose_mutarotase"/>
</dbReference>
<organism evidence="1 2">
    <name type="scientific">Paenibacillus sedimenti</name>
    <dbReference type="NCBI Taxonomy" id="2770274"/>
    <lineage>
        <taxon>Bacteria</taxon>
        <taxon>Bacillati</taxon>
        <taxon>Bacillota</taxon>
        <taxon>Bacilli</taxon>
        <taxon>Bacillales</taxon>
        <taxon>Paenibacillaceae</taxon>
        <taxon>Paenibacillus</taxon>
    </lineage>
</organism>
<accession>A0A926QIZ6</accession>
<dbReference type="PANTHER" id="PTHR34389:SF2">
    <property type="entry name" value="L-RHAMNOSE MUTAROTASE"/>
    <property type="match status" value="1"/>
</dbReference>
<dbReference type="InterPro" id="IPR011008">
    <property type="entry name" value="Dimeric_a/b-barrel"/>
</dbReference>
<dbReference type="Proteomes" id="UP000650466">
    <property type="component" value="Unassembled WGS sequence"/>
</dbReference>
<keyword evidence="2" id="KW-1185">Reference proteome</keyword>
<proteinExistence type="predicted"/>
<gene>
    <name evidence="1" type="ORF">ICC18_07760</name>
</gene>
<dbReference type="GO" id="GO:0016857">
    <property type="term" value="F:racemase and epimerase activity, acting on carbohydrates and derivatives"/>
    <property type="evidence" value="ECO:0007669"/>
    <property type="project" value="InterPro"/>
</dbReference>
<comment type="caution">
    <text evidence="1">The sequence shown here is derived from an EMBL/GenBank/DDBJ whole genome shotgun (WGS) entry which is preliminary data.</text>
</comment>
<sequence>MEHISFVLRIDPLDEEAYMKRHEHVYPELEQAFGQAGIHRYHIYYHEGTLFAYMMVDNFEKAMKRLADHPANVKWQAYMADLLLPWENGENVKIIKEAYSYVK</sequence>
<evidence type="ECO:0000313" key="2">
    <source>
        <dbReference type="Proteomes" id="UP000650466"/>
    </source>
</evidence>
<dbReference type="PANTHER" id="PTHR34389">
    <property type="entry name" value="L-RHAMNOSE MUTAROTASE"/>
    <property type="match status" value="1"/>
</dbReference>
<evidence type="ECO:0000313" key="1">
    <source>
        <dbReference type="EMBL" id="MBD0380004.1"/>
    </source>
</evidence>